<evidence type="ECO:0000313" key="3">
    <source>
        <dbReference type="Proteomes" id="UP000828390"/>
    </source>
</evidence>
<reference evidence="2" key="1">
    <citation type="journal article" date="2019" name="bioRxiv">
        <title>The Genome of the Zebra Mussel, Dreissena polymorpha: A Resource for Invasive Species Research.</title>
        <authorList>
            <person name="McCartney M.A."/>
            <person name="Auch B."/>
            <person name="Kono T."/>
            <person name="Mallez S."/>
            <person name="Zhang Y."/>
            <person name="Obille A."/>
            <person name="Becker A."/>
            <person name="Abrahante J.E."/>
            <person name="Garbe J."/>
            <person name="Badalamenti J.P."/>
            <person name="Herman A."/>
            <person name="Mangelson H."/>
            <person name="Liachko I."/>
            <person name="Sullivan S."/>
            <person name="Sone E.D."/>
            <person name="Koren S."/>
            <person name="Silverstein K.A.T."/>
            <person name="Beckman K.B."/>
            <person name="Gohl D.M."/>
        </authorList>
    </citation>
    <scope>NUCLEOTIDE SEQUENCE</scope>
    <source>
        <strain evidence="2">Duluth1</strain>
        <tissue evidence="2">Whole animal</tissue>
    </source>
</reference>
<evidence type="ECO:0000256" key="1">
    <source>
        <dbReference type="SAM" id="MobiDB-lite"/>
    </source>
</evidence>
<evidence type="ECO:0000313" key="2">
    <source>
        <dbReference type="EMBL" id="KAH3802967.1"/>
    </source>
</evidence>
<protein>
    <recommendedName>
        <fullName evidence="4">Apple domain-containing protein</fullName>
    </recommendedName>
</protein>
<dbReference type="EMBL" id="JAIWYP010000007">
    <property type="protein sequence ID" value="KAH3802967.1"/>
    <property type="molecule type" value="Genomic_DNA"/>
</dbReference>
<sequence>MHGPITNPGVPPGSNMRRGDTREECSIGWTHGRTTIATLLFVFTTQECIDKCNTIKNCIDALYAFGNNICVINNIYDPPPDVLHISKRCLKISVNLTLSLSTVNLGNNSSEPNSYISTVKIKAHLYKRHF</sequence>
<gene>
    <name evidence="2" type="ORF">DPMN_156665</name>
</gene>
<evidence type="ECO:0008006" key="4">
    <source>
        <dbReference type="Google" id="ProtNLM"/>
    </source>
</evidence>
<reference evidence="2" key="2">
    <citation type="submission" date="2020-11" db="EMBL/GenBank/DDBJ databases">
        <authorList>
            <person name="McCartney M.A."/>
            <person name="Auch B."/>
            <person name="Kono T."/>
            <person name="Mallez S."/>
            <person name="Becker A."/>
            <person name="Gohl D.M."/>
            <person name="Silverstein K.A.T."/>
            <person name="Koren S."/>
            <person name="Bechman K.B."/>
            <person name="Herman A."/>
            <person name="Abrahante J.E."/>
            <person name="Garbe J."/>
        </authorList>
    </citation>
    <scope>NUCLEOTIDE SEQUENCE</scope>
    <source>
        <strain evidence="2">Duluth1</strain>
        <tissue evidence="2">Whole animal</tissue>
    </source>
</reference>
<organism evidence="2 3">
    <name type="scientific">Dreissena polymorpha</name>
    <name type="common">Zebra mussel</name>
    <name type="synonym">Mytilus polymorpha</name>
    <dbReference type="NCBI Taxonomy" id="45954"/>
    <lineage>
        <taxon>Eukaryota</taxon>
        <taxon>Metazoa</taxon>
        <taxon>Spiralia</taxon>
        <taxon>Lophotrochozoa</taxon>
        <taxon>Mollusca</taxon>
        <taxon>Bivalvia</taxon>
        <taxon>Autobranchia</taxon>
        <taxon>Heteroconchia</taxon>
        <taxon>Euheterodonta</taxon>
        <taxon>Imparidentia</taxon>
        <taxon>Neoheterodontei</taxon>
        <taxon>Myida</taxon>
        <taxon>Dreissenoidea</taxon>
        <taxon>Dreissenidae</taxon>
        <taxon>Dreissena</taxon>
    </lineage>
</organism>
<dbReference type="Proteomes" id="UP000828390">
    <property type="component" value="Unassembled WGS sequence"/>
</dbReference>
<comment type="caution">
    <text evidence="2">The sequence shown here is derived from an EMBL/GenBank/DDBJ whole genome shotgun (WGS) entry which is preliminary data.</text>
</comment>
<accession>A0A9D4FW20</accession>
<proteinExistence type="predicted"/>
<feature type="region of interest" description="Disordered" evidence="1">
    <location>
        <begin position="1"/>
        <end position="21"/>
    </location>
</feature>
<dbReference type="AlphaFoldDB" id="A0A9D4FW20"/>
<name>A0A9D4FW20_DREPO</name>
<keyword evidence="3" id="KW-1185">Reference proteome</keyword>